<reference evidence="2 3" key="1">
    <citation type="submission" date="2016-02" db="EMBL/GenBank/DDBJ databases">
        <title>Comparison of Clostridium stercorarium subspecies using comparative genomics and transcriptomics.</title>
        <authorList>
            <person name="Schellenberg J."/>
            <person name="Thallinger G."/>
            <person name="Levin D.B."/>
            <person name="Zhang X."/>
            <person name="Alvare G."/>
            <person name="Fristensky B."/>
            <person name="Sparling R."/>
        </authorList>
    </citation>
    <scope>NUCLEOTIDE SEQUENCE [LARGE SCALE GENOMIC DNA]</scope>
    <source>
        <strain evidence="2 3">DSM 2910</strain>
    </source>
</reference>
<dbReference type="Proteomes" id="UP000092971">
    <property type="component" value="Chromosome"/>
</dbReference>
<feature type="transmembrane region" description="Helical" evidence="1">
    <location>
        <begin position="103"/>
        <end position="122"/>
    </location>
</feature>
<organism evidence="2 3">
    <name type="scientific">Thermoclostridium stercorarium subsp. thermolacticum DSM 2910</name>
    <dbReference type="NCBI Taxonomy" id="1121336"/>
    <lineage>
        <taxon>Bacteria</taxon>
        <taxon>Bacillati</taxon>
        <taxon>Bacillota</taxon>
        <taxon>Clostridia</taxon>
        <taxon>Eubacteriales</taxon>
        <taxon>Oscillospiraceae</taxon>
        <taxon>Thermoclostridium</taxon>
    </lineage>
</organism>
<feature type="transmembrane region" description="Helical" evidence="1">
    <location>
        <begin position="361"/>
        <end position="380"/>
    </location>
</feature>
<keyword evidence="1" id="KW-0472">Membrane</keyword>
<feature type="transmembrane region" description="Helical" evidence="1">
    <location>
        <begin position="7"/>
        <end position="27"/>
    </location>
</feature>
<dbReference type="AlphaFoldDB" id="A0A1B1YEG2"/>
<feature type="transmembrane region" description="Helical" evidence="1">
    <location>
        <begin position="156"/>
        <end position="174"/>
    </location>
</feature>
<feature type="transmembrane region" description="Helical" evidence="1">
    <location>
        <begin position="319"/>
        <end position="341"/>
    </location>
</feature>
<evidence type="ECO:0000256" key="1">
    <source>
        <dbReference type="SAM" id="Phobius"/>
    </source>
</evidence>
<feature type="transmembrane region" description="Helical" evidence="1">
    <location>
        <begin position="220"/>
        <end position="246"/>
    </location>
</feature>
<dbReference type="OrthoDB" id="85542at2"/>
<feature type="transmembrane region" description="Helical" evidence="1">
    <location>
        <begin position="39"/>
        <end position="58"/>
    </location>
</feature>
<dbReference type="EMBL" id="CP014672">
    <property type="protein sequence ID" value="ANW99148.1"/>
    <property type="molecule type" value="Genomic_DNA"/>
</dbReference>
<name>A0A1B1YEG2_THEST</name>
<gene>
    <name evidence="2" type="ORF">CSTERTH_08980</name>
</gene>
<evidence type="ECO:0000313" key="3">
    <source>
        <dbReference type="Proteomes" id="UP000092971"/>
    </source>
</evidence>
<protein>
    <submittedName>
        <fullName evidence="2">Xanthine/uracil permease</fullName>
    </submittedName>
</protein>
<sequence>MEFLSNLGPFILAVVAVIINGVPQLLYAQARGFALKPAGFAYLIGGFGNLITGSVTPISAQAETITVASVKKNLRDNVSSILLAAVFMIIISAFGGVTKISEFAGVAVISGMMSGVGLILAGVSLDMFNQDKRTSLVSIVTAIAAYAVFYNSPNKVVWTIFISVVASTADFLLLQKRRVDIAASVEEGREYMRMSSEWRFWKKEYWKDFKLIKPRINVNVILGALSLVMLNIGANISFGGITASIAGTSQNYDHLSIINSLADFPSALFGGPPIEAIISGTAGAPWPVACGIVFMFTTGILILAGLIDRLGKYLPSQSIAGFLLVIGFALTFAPNLSAVAGSENPMSGYIAMGVTAWSKNPFIGMVVGILVRYFAQYVGLI</sequence>
<feature type="transmembrane region" description="Helical" evidence="1">
    <location>
        <begin position="78"/>
        <end position="97"/>
    </location>
</feature>
<keyword evidence="1" id="KW-1133">Transmembrane helix</keyword>
<dbReference type="RefSeq" id="WP_015359523.1">
    <property type="nucleotide sequence ID" value="NZ_CP014672.1"/>
</dbReference>
<accession>A0A1B1YEG2</accession>
<keyword evidence="1" id="KW-0812">Transmembrane</keyword>
<proteinExistence type="predicted"/>
<evidence type="ECO:0000313" key="2">
    <source>
        <dbReference type="EMBL" id="ANW99148.1"/>
    </source>
</evidence>
<feature type="transmembrane region" description="Helical" evidence="1">
    <location>
        <begin position="286"/>
        <end position="307"/>
    </location>
</feature>
<feature type="transmembrane region" description="Helical" evidence="1">
    <location>
        <begin position="134"/>
        <end position="150"/>
    </location>
</feature>